<dbReference type="Pfam" id="PF10698">
    <property type="entry name" value="DUF2505"/>
    <property type="match status" value="1"/>
</dbReference>
<organism evidence="1 2">
    <name type="scientific">Brevibacterium senegalense</name>
    <dbReference type="NCBI Taxonomy" id="1033736"/>
    <lineage>
        <taxon>Bacteria</taxon>
        <taxon>Bacillati</taxon>
        <taxon>Actinomycetota</taxon>
        <taxon>Actinomycetes</taxon>
        <taxon>Micrococcales</taxon>
        <taxon>Brevibacteriaceae</taxon>
        <taxon>Brevibacterium</taxon>
    </lineage>
</organism>
<sequence length="153" mass="15884">MRTFTLTGRSALPPTRLRAGLTDPDMWRGQGGEVTRGDDGTLTVDIPLAADSVPQSLARYVPESAALRMRVDPAAEAAAGSPQQARLTVTVPGAPVAVSVDLAAEEDGDGARVTADAEVSSSVPLLGPMVESAVEPVVRAQLREKLDQLVDLG</sequence>
<dbReference type="Proteomes" id="UP000784435">
    <property type="component" value="Unassembled WGS sequence"/>
</dbReference>
<dbReference type="Gene3D" id="3.30.530.20">
    <property type="match status" value="1"/>
</dbReference>
<evidence type="ECO:0000313" key="2">
    <source>
        <dbReference type="Proteomes" id="UP000784435"/>
    </source>
</evidence>
<accession>A0A921MFW0</accession>
<dbReference type="InterPro" id="IPR023393">
    <property type="entry name" value="START-like_dom_sf"/>
</dbReference>
<comment type="caution">
    <text evidence="1">The sequence shown here is derived from an EMBL/GenBank/DDBJ whole genome shotgun (WGS) entry which is preliminary data.</text>
</comment>
<dbReference type="InterPro" id="IPR019639">
    <property type="entry name" value="DUF2505"/>
</dbReference>
<protein>
    <submittedName>
        <fullName evidence="1">DUF2505 domain-containing protein</fullName>
    </submittedName>
</protein>
<reference evidence="1" key="1">
    <citation type="journal article" date="2021" name="PeerJ">
        <title>Extensive microbial diversity within the chicken gut microbiome revealed by metagenomics and culture.</title>
        <authorList>
            <person name="Gilroy R."/>
            <person name="Ravi A."/>
            <person name="Getino M."/>
            <person name="Pursley I."/>
            <person name="Horton D.L."/>
            <person name="Alikhan N.F."/>
            <person name="Baker D."/>
            <person name="Gharbi K."/>
            <person name="Hall N."/>
            <person name="Watson M."/>
            <person name="Adriaenssens E.M."/>
            <person name="Foster-Nyarko E."/>
            <person name="Jarju S."/>
            <person name="Secka A."/>
            <person name="Antonio M."/>
            <person name="Oren A."/>
            <person name="Chaudhuri R.R."/>
            <person name="La Ragione R."/>
            <person name="Hildebrand F."/>
            <person name="Pallen M.J."/>
        </authorList>
    </citation>
    <scope>NUCLEOTIDE SEQUENCE</scope>
    <source>
        <strain evidence="1">ChiGjej5B5-7349</strain>
    </source>
</reference>
<gene>
    <name evidence="1" type="ORF">K8V08_12540</name>
</gene>
<evidence type="ECO:0000313" key="1">
    <source>
        <dbReference type="EMBL" id="HJG81230.1"/>
    </source>
</evidence>
<reference evidence="1" key="2">
    <citation type="submission" date="2021-09" db="EMBL/GenBank/DDBJ databases">
        <authorList>
            <person name="Gilroy R."/>
        </authorList>
    </citation>
    <scope>NUCLEOTIDE SEQUENCE</scope>
    <source>
        <strain evidence="1">ChiGjej5B5-7349</strain>
    </source>
</reference>
<proteinExistence type="predicted"/>
<dbReference type="EMBL" id="DYUK01000284">
    <property type="protein sequence ID" value="HJG81230.1"/>
    <property type="molecule type" value="Genomic_DNA"/>
</dbReference>
<name>A0A921MFW0_9MICO</name>
<dbReference type="AlphaFoldDB" id="A0A921MFW0"/>